<proteinExistence type="predicted"/>
<keyword evidence="3" id="KW-1185">Reference proteome</keyword>
<keyword evidence="1" id="KW-1133">Transmembrane helix</keyword>
<sequence length="174" mass="20462">MFELSFQNLSMICSIACLLVVIVLVVANYFRSMDTYKRLRRFERGIEDVNKEMYKIKKWIKDNELENQYTNTALGSKIKAEVRDALSNGLIKVQRQIEILESDIHKQNDYMEEKTLMLEEKLRELNYMPSNGNTIDEKRINALFRDGWSIDSIAKEMRLGKGEVEFILKLANIR</sequence>
<keyword evidence="1" id="KW-0812">Transmembrane</keyword>
<dbReference type="RefSeq" id="WP_115571101.1">
    <property type="nucleotide sequence ID" value="NZ_NXLT01000003.1"/>
</dbReference>
<dbReference type="AlphaFoldDB" id="A0A3D8IS29"/>
<gene>
    <name evidence="2" type="ORF">CQA54_05320</name>
</gene>
<feature type="transmembrane region" description="Helical" evidence="1">
    <location>
        <begin position="6"/>
        <end position="30"/>
    </location>
</feature>
<keyword evidence="1" id="KW-0472">Membrane</keyword>
<evidence type="ECO:0000256" key="1">
    <source>
        <dbReference type="SAM" id="Phobius"/>
    </source>
</evidence>
<dbReference type="OrthoDB" id="5323038at2"/>
<comment type="caution">
    <text evidence="2">The sequence shown here is derived from an EMBL/GenBank/DDBJ whole genome shotgun (WGS) entry which is preliminary data.</text>
</comment>
<evidence type="ECO:0000313" key="3">
    <source>
        <dbReference type="Proteomes" id="UP000256514"/>
    </source>
</evidence>
<evidence type="ECO:0000313" key="2">
    <source>
        <dbReference type="EMBL" id="RDU67391.1"/>
    </source>
</evidence>
<organism evidence="2 3">
    <name type="scientific">Helicobacter equorum</name>
    <dbReference type="NCBI Taxonomy" id="361872"/>
    <lineage>
        <taxon>Bacteria</taxon>
        <taxon>Pseudomonadati</taxon>
        <taxon>Campylobacterota</taxon>
        <taxon>Epsilonproteobacteria</taxon>
        <taxon>Campylobacterales</taxon>
        <taxon>Helicobacteraceae</taxon>
        <taxon>Helicobacter</taxon>
    </lineage>
</organism>
<dbReference type="Proteomes" id="UP000256514">
    <property type="component" value="Unassembled WGS sequence"/>
</dbReference>
<protein>
    <submittedName>
        <fullName evidence="2">Uncharacterized protein</fullName>
    </submittedName>
</protein>
<accession>A0A3D8IS29</accession>
<reference evidence="2 3" key="1">
    <citation type="submission" date="2018-04" db="EMBL/GenBank/DDBJ databases">
        <title>Novel Campyloabacter and Helicobacter Species and Strains.</title>
        <authorList>
            <person name="Mannion A.J."/>
            <person name="Shen Z."/>
            <person name="Fox J.G."/>
        </authorList>
    </citation>
    <scope>NUCLEOTIDE SEQUENCE [LARGE SCALE GENOMIC DNA]</scope>
    <source>
        <strain evidence="2 3">MIT 12-6600</strain>
    </source>
</reference>
<dbReference type="EMBL" id="NXLT01000003">
    <property type="protein sequence ID" value="RDU67391.1"/>
    <property type="molecule type" value="Genomic_DNA"/>
</dbReference>
<name>A0A3D8IS29_9HELI</name>